<dbReference type="EMBL" id="RQTK01000916">
    <property type="protein sequence ID" value="RUS73626.1"/>
    <property type="molecule type" value="Genomic_DNA"/>
</dbReference>
<reference evidence="2 3" key="1">
    <citation type="submission" date="2019-01" db="EMBL/GenBank/DDBJ databases">
        <title>A draft genome assembly of the solar-powered sea slug Elysia chlorotica.</title>
        <authorList>
            <person name="Cai H."/>
            <person name="Li Q."/>
            <person name="Fang X."/>
            <person name="Li J."/>
            <person name="Curtis N.E."/>
            <person name="Altenburger A."/>
            <person name="Shibata T."/>
            <person name="Feng M."/>
            <person name="Maeda T."/>
            <person name="Schwartz J.A."/>
            <person name="Shigenobu S."/>
            <person name="Lundholm N."/>
            <person name="Nishiyama T."/>
            <person name="Yang H."/>
            <person name="Hasebe M."/>
            <person name="Li S."/>
            <person name="Pierce S.K."/>
            <person name="Wang J."/>
        </authorList>
    </citation>
    <scope>NUCLEOTIDE SEQUENCE [LARGE SCALE GENOMIC DNA]</scope>
    <source>
        <strain evidence="2">EC2010</strain>
        <tissue evidence="2">Whole organism of an adult</tissue>
    </source>
</reference>
<evidence type="ECO:0000256" key="1">
    <source>
        <dbReference type="SAM" id="MobiDB-lite"/>
    </source>
</evidence>
<proteinExistence type="predicted"/>
<keyword evidence="3" id="KW-1185">Reference proteome</keyword>
<gene>
    <name evidence="2" type="ORF">EGW08_018615</name>
</gene>
<dbReference type="Proteomes" id="UP000271974">
    <property type="component" value="Unassembled WGS sequence"/>
</dbReference>
<protein>
    <submittedName>
        <fullName evidence="2">Uncharacterized protein</fullName>
    </submittedName>
</protein>
<evidence type="ECO:0000313" key="2">
    <source>
        <dbReference type="EMBL" id="RUS73626.1"/>
    </source>
</evidence>
<dbReference type="OrthoDB" id="6156745at2759"/>
<accession>A0A3S0ZRK0</accession>
<organism evidence="2 3">
    <name type="scientific">Elysia chlorotica</name>
    <name type="common">Eastern emerald elysia</name>
    <name type="synonym">Sea slug</name>
    <dbReference type="NCBI Taxonomy" id="188477"/>
    <lineage>
        <taxon>Eukaryota</taxon>
        <taxon>Metazoa</taxon>
        <taxon>Spiralia</taxon>
        <taxon>Lophotrochozoa</taxon>
        <taxon>Mollusca</taxon>
        <taxon>Gastropoda</taxon>
        <taxon>Heterobranchia</taxon>
        <taxon>Euthyneura</taxon>
        <taxon>Panpulmonata</taxon>
        <taxon>Sacoglossa</taxon>
        <taxon>Placobranchoidea</taxon>
        <taxon>Plakobranchidae</taxon>
        <taxon>Elysia</taxon>
    </lineage>
</organism>
<comment type="caution">
    <text evidence="2">The sequence shown here is derived from an EMBL/GenBank/DDBJ whole genome shotgun (WGS) entry which is preliminary data.</text>
</comment>
<dbReference type="AlphaFoldDB" id="A0A3S0ZRK0"/>
<evidence type="ECO:0000313" key="3">
    <source>
        <dbReference type="Proteomes" id="UP000271974"/>
    </source>
</evidence>
<feature type="region of interest" description="Disordered" evidence="1">
    <location>
        <begin position="208"/>
        <end position="228"/>
    </location>
</feature>
<name>A0A3S0ZRK0_ELYCH</name>
<sequence length="411" mass="45881">MDFIQALKDAEAAGISQQQFYTIWEQETRMKQMENELRLQQMKTYTGKAQAPEGESSIINLIDSRLQMFSIDQRQVQARMREELQKQNQALIADISRLLEGFASQVGRIVKNELHTVLEEVSLSTSKTNINNSSSYPADFVQAPLWSGGMDQGLTTAWSNVHEHAPNNQDQFTVGNLKEPAHENVVVETANGTGVEGVEGLNKLQAIQKKSRPGSQPSQVVGNHEASHEQMDVIKPSFSSLFDGNNSKTISSPGVHFIPEDRPANMMVFDVSKLSQSGKINKSPIFNLHDCPCKVQLSFWSSAKKELKMCVTFWGLSPQPLKVPKILTVSGMVKNWNSVEYTSLFSVNSPPMNLQAQWSRSIELPLILKTSRGHYPNITVETLSKRGYVCPSRDCVSINWTVVSQNYTCTA</sequence>